<dbReference type="Pfam" id="PF08273">
    <property type="entry name" value="Zn_Ribbon_Prim"/>
    <property type="match status" value="1"/>
</dbReference>
<dbReference type="Gene3D" id="3.90.580.10">
    <property type="entry name" value="Zinc finger, CHC2-type domain"/>
    <property type="match status" value="1"/>
</dbReference>
<dbReference type="InterPro" id="IPR013237">
    <property type="entry name" value="Phage_T7_Gp4_N"/>
</dbReference>
<reference evidence="2" key="1">
    <citation type="submission" date="2018-07" db="EMBL/GenBank/DDBJ databases">
        <authorList>
            <consortium name="GenomeTrakr network: Whole genome sequencing for foodborne pathogen traceback"/>
        </authorList>
    </citation>
    <scope>NUCLEOTIDE SEQUENCE</scope>
    <source>
        <strain evidence="2">MDH-2013-00175</strain>
    </source>
</reference>
<feature type="domain" description="DNA primase/helicase Gp4 N-terminal Bacteriophage T7-like" evidence="1">
    <location>
        <begin position="32"/>
        <end position="68"/>
    </location>
</feature>
<gene>
    <name evidence="2" type="ORF">Z599_00470</name>
</gene>
<dbReference type="SMART" id="SM00778">
    <property type="entry name" value="Prim_Zn_Ribbon"/>
    <property type="match status" value="1"/>
</dbReference>
<organism evidence="2">
    <name type="scientific">Salmonella enterica I</name>
    <dbReference type="NCBI Taxonomy" id="59201"/>
    <lineage>
        <taxon>Bacteria</taxon>
        <taxon>Pseudomonadati</taxon>
        <taxon>Pseudomonadota</taxon>
        <taxon>Gammaproteobacteria</taxon>
        <taxon>Enterobacterales</taxon>
        <taxon>Enterobacteriaceae</taxon>
        <taxon>Salmonella</taxon>
    </lineage>
</organism>
<evidence type="ECO:0000313" key="2">
    <source>
        <dbReference type="EMBL" id="EBP4056251.1"/>
    </source>
</evidence>
<dbReference type="InterPro" id="IPR036977">
    <property type="entry name" value="DNA_primase_Znf_CHC2"/>
</dbReference>
<evidence type="ECO:0000259" key="1">
    <source>
        <dbReference type="SMART" id="SM00778"/>
    </source>
</evidence>
<dbReference type="InterPro" id="IPR009270">
    <property type="entry name" value="DUF927"/>
</dbReference>
<sequence>MTKKIVSETAELATGNWATIYQRLGVKIPENGKHGACPHCGGKDRFRMDNMDGRGTYFCNNCGSGDGLDLVKKVFSVNTIQAAEKVREVLSMMPVTNTPARKKESNTNAANIKRVNWNRVISQTRQGHSRYLEKKRLTGYSQLLTTREMMAAGVTFPPDSLLLPIVNASGEITGVQLISDDGNKGVYSGSKFSGCFISVGDIPAEMPERVIISEGYATAVSASLLAEGWSVSAISKTNLKPAAEAIRAKWPEVPIIIAGDNDFEDGKPNDGKDKAISAAIAVKGRVSVPPGRVKTDWDDYRKQMGLQRAREAFREETFDPLNTDTQLPHGFRLTSEFLWYTREKNDEAGNGQAQQIKVCSPLKVTAITHDADGGGFGRLLEWEDSNGVKRRWAMPMRVIAGAGQDLREELLDNGLHFIAVDGTGRQMLMNYISNCRPVRRVTCVNKTGWHGGSYVLSSEVIGGDADSVIYQSARSSKDDFRVSGEAAEWVAHIGRYCAGNSRLVFCVSLAFAAPLLRLLGVGGGGYHLKGESTDGKTTTMKVATSVCGGADYWKTWRATGNALEEMALRRNDAPLMLDEISEVNGTEAAETAYMLGNGQGKARAKVSGGLRDAAQWRLLFLSTGEVSIAEHAAEAGKQRTGAGVGVRMVQIPSDTGKHGAFEDLHGFEGGKEFAEYLEKSATEYHGAPFREWLRWLTADLNAVTERAGKLLRQYEKMLRPDGAGNQTGRIVDRFALLAVAGELATEAGLTGWESGEAYKAASACLDAWINDRGHIANQEEADALERVQRFITANQYTRFADWHEVNKNRPANMIGFRKVDKGTNETETKTTFYILATGWKEICGTYSAAKTAELCREKGWLTPGNDGKSARVERLPEVGVKRVYVMNSDVIG</sequence>
<dbReference type="SUPFAM" id="SSF57783">
    <property type="entry name" value="Zinc beta-ribbon"/>
    <property type="match status" value="1"/>
</dbReference>
<dbReference type="GO" id="GO:0006260">
    <property type="term" value="P:DNA replication"/>
    <property type="evidence" value="ECO:0007669"/>
    <property type="project" value="InterPro"/>
</dbReference>
<dbReference type="EMBL" id="AAGLQK010000001">
    <property type="protein sequence ID" value="EBP4056251.1"/>
    <property type="molecule type" value="Genomic_DNA"/>
</dbReference>
<dbReference type="InterPro" id="IPR034154">
    <property type="entry name" value="TOPRIM_DnaG/twinkle"/>
</dbReference>
<dbReference type="CDD" id="cd01029">
    <property type="entry name" value="TOPRIM_primases"/>
    <property type="match status" value="1"/>
</dbReference>
<dbReference type="GO" id="GO:0003677">
    <property type="term" value="F:DNA binding"/>
    <property type="evidence" value="ECO:0007669"/>
    <property type="project" value="InterPro"/>
</dbReference>
<dbReference type="AlphaFoldDB" id="A0A5U3FSF0"/>
<comment type="caution">
    <text evidence="2">The sequence shown here is derived from an EMBL/GenBank/DDBJ whole genome shotgun (WGS) entry which is preliminary data.</text>
</comment>
<dbReference type="GO" id="GO:0004386">
    <property type="term" value="F:helicase activity"/>
    <property type="evidence" value="ECO:0007669"/>
    <property type="project" value="InterPro"/>
</dbReference>
<name>A0A5U3FSF0_SALET</name>
<dbReference type="GO" id="GO:0008270">
    <property type="term" value="F:zinc ion binding"/>
    <property type="evidence" value="ECO:0007669"/>
    <property type="project" value="InterPro"/>
</dbReference>
<accession>A0A5U3FSF0</accession>
<dbReference type="Pfam" id="PF06048">
    <property type="entry name" value="DUF927"/>
    <property type="match status" value="1"/>
</dbReference>
<proteinExistence type="predicted"/>
<protein>
    <submittedName>
        <fullName evidence="2">DUF927 domain-containing protein</fullName>
    </submittedName>
</protein>